<dbReference type="Proteomes" id="UP000015503">
    <property type="component" value="Chromosome"/>
</dbReference>
<dbReference type="InterPro" id="IPR039261">
    <property type="entry name" value="FNR_nucleotide-bd"/>
</dbReference>
<dbReference type="GO" id="GO:0051537">
    <property type="term" value="F:2 iron, 2 sulfur cluster binding"/>
    <property type="evidence" value="ECO:0007669"/>
    <property type="project" value="UniProtKB-KW"/>
</dbReference>
<dbReference type="KEGG" id="pre:PCA10_25610"/>
<keyword evidence="2" id="KW-0285">Flavoprotein</keyword>
<dbReference type="PATRIC" id="fig|1245471.3.peg.2588"/>
<keyword evidence="11" id="KW-0489">Methyltransferase</keyword>
<dbReference type="SUPFAM" id="SSF52343">
    <property type="entry name" value="Ferredoxin reductase-like, C-terminal NADP-linked domain"/>
    <property type="match status" value="1"/>
</dbReference>
<protein>
    <submittedName>
        <fullName evidence="11">Vanillate O-demethylase reductase subunit</fullName>
        <ecNumber evidence="11">1.14.13.82</ecNumber>
    </submittedName>
</protein>
<dbReference type="OrthoDB" id="9801223at2"/>
<keyword evidence="11" id="KW-0808">Transferase</keyword>
<dbReference type="Gene3D" id="3.10.20.30">
    <property type="match status" value="1"/>
</dbReference>
<keyword evidence="5" id="KW-0479">Metal-binding</keyword>
<feature type="domain" description="FAD-binding FR-type" evidence="10">
    <location>
        <begin position="1"/>
        <end position="101"/>
    </location>
</feature>
<dbReference type="STRING" id="1245471.PCA10_25610"/>
<dbReference type="PROSITE" id="PS51384">
    <property type="entry name" value="FAD_FR"/>
    <property type="match status" value="1"/>
</dbReference>
<keyword evidence="6 11" id="KW-0560">Oxidoreductase</keyword>
<dbReference type="PANTHER" id="PTHR47354">
    <property type="entry name" value="NADH OXIDOREDUCTASE HCR"/>
    <property type="match status" value="1"/>
</dbReference>
<dbReference type="eggNOG" id="COG1018">
    <property type="taxonomic scope" value="Bacteria"/>
</dbReference>
<proteinExistence type="predicted"/>
<dbReference type="GO" id="GO:0046872">
    <property type="term" value="F:metal ion binding"/>
    <property type="evidence" value="ECO:0007669"/>
    <property type="project" value="UniProtKB-KW"/>
</dbReference>
<evidence type="ECO:0000256" key="1">
    <source>
        <dbReference type="ARBA" id="ARBA00001917"/>
    </source>
</evidence>
<dbReference type="GO" id="GO:0008168">
    <property type="term" value="F:methyltransferase activity"/>
    <property type="evidence" value="ECO:0007669"/>
    <property type="project" value="UniProtKB-KW"/>
</dbReference>
<evidence type="ECO:0000313" key="11">
    <source>
        <dbReference type="EMBL" id="BAN48293.1"/>
    </source>
</evidence>
<reference evidence="11 12" key="1">
    <citation type="journal article" date="2013" name="Genome Announc.">
        <title>Complete Genome Sequence of the Carbazole Degrader Pseudomonas resinovorans Strain CA10 (NBRC 106553).</title>
        <authorList>
            <person name="Shintani M."/>
            <person name="Hosoyama A."/>
            <person name="Ohji S."/>
            <person name="Tsuchikane K."/>
            <person name="Takarada H."/>
            <person name="Yamazoe A."/>
            <person name="Fujita N."/>
            <person name="Nojiri H."/>
        </authorList>
    </citation>
    <scope>NUCLEOTIDE SEQUENCE [LARGE SCALE GENOMIC DNA]</scope>
    <source>
        <strain evidence="11 12">NBRC 106553</strain>
    </source>
</reference>
<name>S6AR30_METRE</name>
<accession>S6AR30</accession>
<evidence type="ECO:0000256" key="8">
    <source>
        <dbReference type="ARBA" id="ARBA00023014"/>
    </source>
</evidence>
<dbReference type="GO" id="GO:0032259">
    <property type="term" value="P:methylation"/>
    <property type="evidence" value="ECO:0007669"/>
    <property type="project" value="UniProtKB-KW"/>
</dbReference>
<evidence type="ECO:0000259" key="10">
    <source>
        <dbReference type="PROSITE" id="PS51384"/>
    </source>
</evidence>
<dbReference type="SUPFAM" id="SSF63380">
    <property type="entry name" value="Riboflavin synthase domain-like"/>
    <property type="match status" value="1"/>
</dbReference>
<dbReference type="InterPro" id="IPR012675">
    <property type="entry name" value="Beta-grasp_dom_sf"/>
</dbReference>
<keyword evidence="4" id="KW-0001">2Fe-2S</keyword>
<dbReference type="RefSeq" id="WP_016492487.1">
    <property type="nucleotide sequence ID" value="NC_021499.1"/>
</dbReference>
<evidence type="ECO:0000256" key="5">
    <source>
        <dbReference type="ARBA" id="ARBA00022723"/>
    </source>
</evidence>
<dbReference type="InterPro" id="IPR054582">
    <property type="entry name" value="DmmA-like_N"/>
</dbReference>
<evidence type="ECO:0000256" key="2">
    <source>
        <dbReference type="ARBA" id="ARBA00022630"/>
    </source>
</evidence>
<evidence type="ECO:0000259" key="9">
    <source>
        <dbReference type="PROSITE" id="PS51085"/>
    </source>
</evidence>
<gene>
    <name evidence="11" type="primary">vanB</name>
    <name evidence="11" type="ORF">PCA10_25610</name>
</gene>
<dbReference type="HOGENOM" id="CLU_003827_17_0_6"/>
<organism evidence="11 12">
    <name type="scientific">Metapseudomonas resinovorans NBRC 106553</name>
    <dbReference type="NCBI Taxonomy" id="1245471"/>
    <lineage>
        <taxon>Bacteria</taxon>
        <taxon>Pseudomonadati</taxon>
        <taxon>Pseudomonadota</taxon>
        <taxon>Gammaproteobacteria</taxon>
        <taxon>Pseudomonadales</taxon>
        <taxon>Pseudomonadaceae</taxon>
        <taxon>Metapseudomonas</taxon>
    </lineage>
</organism>
<dbReference type="InterPro" id="IPR006058">
    <property type="entry name" value="2Fe2S_fd_BS"/>
</dbReference>
<dbReference type="Gene3D" id="3.40.50.80">
    <property type="entry name" value="Nucleotide-binding domain of ferredoxin-NADP reductase (FNR) module"/>
    <property type="match status" value="1"/>
</dbReference>
<keyword evidence="3" id="KW-0288">FMN</keyword>
<dbReference type="GO" id="GO:0018489">
    <property type="term" value="F:vanillate monooxygenase activity"/>
    <property type="evidence" value="ECO:0007669"/>
    <property type="project" value="UniProtKB-EC"/>
</dbReference>
<evidence type="ECO:0000313" key="12">
    <source>
        <dbReference type="Proteomes" id="UP000015503"/>
    </source>
</evidence>
<comment type="cofactor">
    <cofactor evidence="1">
        <name>FMN</name>
        <dbReference type="ChEBI" id="CHEBI:58210"/>
    </cofactor>
</comment>
<dbReference type="CDD" id="cd00207">
    <property type="entry name" value="fer2"/>
    <property type="match status" value="1"/>
</dbReference>
<sequence length="317" mass="34531">MLQVRVTRKTREAEGICCFELCAADGGELPPFEAGAHIDVHIAAGLTRQYSLCNHPEERHRYLIGVLDDPASRGGSRAMHEQVVQGQTLEISEPRNLFALDHQGTRHLLFAGGIGITPILAMACELSHRGADFELHYCYRSQERAAFIDLLRNSPFAGRVHLHDDSGAQAQKLDAATLLANPDAGSHLYVCGPGGFMGYILGAAEDAGWPEAQVHREFFAATPTEHGADAPFEVELASSGKVFHIPSDRSVFEVLDEAGIEIETSCEQGICGSCITRVLQGIPDHRDQFMTAAEHACNDQFTPCCSRARSPRLVLDL</sequence>
<dbReference type="SUPFAM" id="SSF54292">
    <property type="entry name" value="2Fe-2S ferredoxin-like"/>
    <property type="match status" value="1"/>
</dbReference>
<evidence type="ECO:0000256" key="4">
    <source>
        <dbReference type="ARBA" id="ARBA00022714"/>
    </source>
</evidence>
<dbReference type="Pfam" id="PF22290">
    <property type="entry name" value="DmmA-like_N"/>
    <property type="match status" value="1"/>
</dbReference>
<dbReference type="PRINTS" id="PR00409">
    <property type="entry name" value="PHDIOXRDTASE"/>
</dbReference>
<evidence type="ECO:0000256" key="3">
    <source>
        <dbReference type="ARBA" id="ARBA00022643"/>
    </source>
</evidence>
<dbReference type="AlphaFoldDB" id="S6AR30"/>
<dbReference type="PANTHER" id="PTHR47354:SF1">
    <property type="entry name" value="CARNITINE MONOOXYGENASE REDUCTASE SUBUNIT"/>
    <property type="match status" value="1"/>
</dbReference>
<dbReference type="InterPro" id="IPR050415">
    <property type="entry name" value="MRET"/>
</dbReference>
<evidence type="ECO:0000256" key="6">
    <source>
        <dbReference type="ARBA" id="ARBA00023002"/>
    </source>
</evidence>
<dbReference type="EC" id="1.14.13.82" evidence="11"/>
<dbReference type="CDD" id="cd06185">
    <property type="entry name" value="PDR_like"/>
    <property type="match status" value="1"/>
</dbReference>
<dbReference type="PROSITE" id="PS00197">
    <property type="entry name" value="2FE2S_FER_1"/>
    <property type="match status" value="1"/>
</dbReference>
<keyword evidence="8" id="KW-0411">Iron-sulfur</keyword>
<dbReference type="Pfam" id="PF00111">
    <property type="entry name" value="Fer2"/>
    <property type="match status" value="1"/>
</dbReference>
<dbReference type="Gene3D" id="2.40.30.10">
    <property type="entry name" value="Translation factors"/>
    <property type="match status" value="1"/>
</dbReference>
<evidence type="ECO:0000256" key="7">
    <source>
        <dbReference type="ARBA" id="ARBA00023004"/>
    </source>
</evidence>
<dbReference type="EMBL" id="AP013068">
    <property type="protein sequence ID" value="BAN48293.1"/>
    <property type="molecule type" value="Genomic_DNA"/>
</dbReference>
<keyword evidence="12" id="KW-1185">Reference proteome</keyword>
<keyword evidence="7" id="KW-0408">Iron</keyword>
<dbReference type="InterPro" id="IPR017927">
    <property type="entry name" value="FAD-bd_FR_type"/>
</dbReference>
<feature type="domain" description="2Fe-2S ferredoxin-type" evidence="9">
    <location>
        <begin position="232"/>
        <end position="317"/>
    </location>
</feature>
<dbReference type="InterPro" id="IPR036010">
    <property type="entry name" value="2Fe-2S_ferredoxin-like_sf"/>
</dbReference>
<dbReference type="PROSITE" id="PS51085">
    <property type="entry name" value="2FE2S_FER_2"/>
    <property type="match status" value="1"/>
</dbReference>
<dbReference type="InterPro" id="IPR001041">
    <property type="entry name" value="2Fe-2S_ferredoxin-type"/>
</dbReference>
<dbReference type="InterPro" id="IPR017938">
    <property type="entry name" value="Riboflavin_synthase-like_b-brl"/>
</dbReference>